<organism evidence="7">
    <name type="scientific">mine drainage metagenome</name>
    <dbReference type="NCBI Taxonomy" id="410659"/>
    <lineage>
        <taxon>unclassified sequences</taxon>
        <taxon>metagenomes</taxon>
        <taxon>ecological metagenomes</taxon>
    </lineage>
</organism>
<evidence type="ECO:0000256" key="4">
    <source>
        <dbReference type="ARBA" id="ARBA00022679"/>
    </source>
</evidence>
<dbReference type="Pfam" id="PF00535">
    <property type="entry name" value="Glycos_transf_2"/>
    <property type="match status" value="1"/>
</dbReference>
<dbReference type="Gene3D" id="3.90.550.10">
    <property type="entry name" value="Spore Coat Polysaccharide Biosynthesis Protein SpsA, Chain A"/>
    <property type="match status" value="1"/>
</dbReference>
<keyword evidence="2" id="KW-1003">Cell membrane</keyword>
<dbReference type="InterPro" id="IPR001173">
    <property type="entry name" value="Glyco_trans_2-like"/>
</dbReference>
<dbReference type="GO" id="GO:0016757">
    <property type="term" value="F:glycosyltransferase activity"/>
    <property type="evidence" value="ECO:0007669"/>
    <property type="project" value="UniProtKB-KW"/>
</dbReference>
<evidence type="ECO:0000259" key="6">
    <source>
        <dbReference type="Pfam" id="PF00535"/>
    </source>
</evidence>
<evidence type="ECO:0000256" key="5">
    <source>
        <dbReference type="ARBA" id="ARBA00023136"/>
    </source>
</evidence>
<dbReference type="PANTHER" id="PTHR43646:SF2">
    <property type="entry name" value="GLYCOSYLTRANSFERASE 2-LIKE DOMAIN-CONTAINING PROTEIN"/>
    <property type="match status" value="1"/>
</dbReference>
<keyword evidence="5" id="KW-0472">Membrane</keyword>
<dbReference type="GO" id="GO:0005886">
    <property type="term" value="C:plasma membrane"/>
    <property type="evidence" value="ECO:0007669"/>
    <property type="project" value="UniProtKB-SubCell"/>
</dbReference>
<evidence type="ECO:0000256" key="3">
    <source>
        <dbReference type="ARBA" id="ARBA00022676"/>
    </source>
</evidence>
<gene>
    <name evidence="7" type="ORF">CARN4_0981</name>
</gene>
<dbReference type="InterPro" id="IPR029044">
    <property type="entry name" value="Nucleotide-diphossugar_trans"/>
</dbReference>
<feature type="domain" description="Glycosyltransferase 2-like" evidence="6">
    <location>
        <begin position="33"/>
        <end position="151"/>
    </location>
</feature>
<dbReference type="AlphaFoldDB" id="E6Q513"/>
<keyword evidence="3" id="KW-0328">Glycosyltransferase</keyword>
<evidence type="ECO:0000313" key="7">
    <source>
        <dbReference type="EMBL" id="CBI02274.1"/>
    </source>
</evidence>
<reference evidence="7" key="1">
    <citation type="submission" date="2009-10" db="EMBL/GenBank/DDBJ databases">
        <title>Diversity of trophic interactions inside an arsenic-rich microbial ecosystem.</title>
        <authorList>
            <person name="Bertin P.N."/>
            <person name="Heinrich-Salmeron A."/>
            <person name="Pelletier E."/>
            <person name="Goulhen-Chollet F."/>
            <person name="Arsene-Ploetze F."/>
            <person name="Gallien S."/>
            <person name="Calteau A."/>
            <person name="Vallenet D."/>
            <person name="Casiot C."/>
            <person name="Chane-Woon-Ming B."/>
            <person name="Giloteaux L."/>
            <person name="Barakat M."/>
            <person name="Bonnefoy V."/>
            <person name="Bruneel O."/>
            <person name="Chandler M."/>
            <person name="Cleiss J."/>
            <person name="Duran R."/>
            <person name="Elbaz-Poulichet F."/>
            <person name="Fonknechten N."/>
            <person name="Lauga B."/>
            <person name="Mornico D."/>
            <person name="Ortet P."/>
            <person name="Schaeffer C."/>
            <person name="Siguier P."/>
            <person name="Alexander Thil Smith A."/>
            <person name="Van Dorsselaer A."/>
            <person name="Weissenbach J."/>
            <person name="Medigue C."/>
            <person name="Le Paslier D."/>
        </authorList>
    </citation>
    <scope>NUCLEOTIDE SEQUENCE</scope>
</reference>
<comment type="caution">
    <text evidence="7">The sequence shown here is derived from an EMBL/GenBank/DDBJ whole genome shotgun (WGS) entry which is preliminary data.</text>
</comment>
<name>E6Q513_9ZZZZ</name>
<evidence type="ECO:0000256" key="1">
    <source>
        <dbReference type="ARBA" id="ARBA00004236"/>
    </source>
</evidence>
<evidence type="ECO:0000256" key="2">
    <source>
        <dbReference type="ARBA" id="ARBA00022475"/>
    </source>
</evidence>
<accession>E6Q513</accession>
<dbReference type="PANTHER" id="PTHR43646">
    <property type="entry name" value="GLYCOSYLTRANSFERASE"/>
    <property type="match status" value="1"/>
</dbReference>
<protein>
    <recommendedName>
        <fullName evidence="6">Glycosyltransferase 2-like domain-containing protein</fullName>
    </recommendedName>
</protein>
<dbReference type="EMBL" id="CABO01000034">
    <property type="protein sequence ID" value="CBI02274.1"/>
    <property type="molecule type" value="Genomic_DNA"/>
</dbReference>
<proteinExistence type="predicted"/>
<sequence length="306" mass="33418">MAVVRLRTPHRGGSGVLGVANRIAMTSLIGLVSAIVPTKNSAATLDACLESLRKQLYPTIEIIVVDNYSTDRTEQIALAHGCAFYKCGPERSTQVNFGSKVSRGEFIYRIDSDCTAAPEVIAECVAHCRDGAELVSVPCVTAPADVFWQRVRAFERAMYVGDEFVVGARFFRRSAFEQLRGFDEELVAGEDYDIHNRALRAGMNVVVAKFGELNHGDASSLAEIASKAFIYGRQLPAFVAKNADRAFAQLQPFRGAYLRNAADFARHPALASGLIAMQAVKYAFGAAGYLIGMIAKRRPVETRQED</sequence>
<dbReference type="SUPFAM" id="SSF53448">
    <property type="entry name" value="Nucleotide-diphospho-sugar transferases"/>
    <property type="match status" value="1"/>
</dbReference>
<keyword evidence="4" id="KW-0808">Transferase</keyword>
<comment type="subcellular location">
    <subcellularLocation>
        <location evidence="1">Cell membrane</location>
    </subcellularLocation>
</comment>